<accession>A0ABV5FE21</accession>
<proteinExistence type="predicted"/>
<evidence type="ECO:0000313" key="2">
    <source>
        <dbReference type="Proteomes" id="UP001589585"/>
    </source>
</evidence>
<name>A0ABV5FE21_9FLAO</name>
<keyword evidence="2" id="KW-1185">Reference proteome</keyword>
<dbReference type="Proteomes" id="UP001589585">
    <property type="component" value="Unassembled WGS sequence"/>
</dbReference>
<organism evidence="1 2">
    <name type="scientific">Mariniflexile ostreae</name>
    <dbReference type="NCBI Taxonomy" id="1520892"/>
    <lineage>
        <taxon>Bacteria</taxon>
        <taxon>Pseudomonadati</taxon>
        <taxon>Bacteroidota</taxon>
        <taxon>Flavobacteriia</taxon>
        <taxon>Flavobacteriales</taxon>
        <taxon>Flavobacteriaceae</taxon>
        <taxon>Mariniflexile</taxon>
    </lineage>
</organism>
<sequence length="426" mass="49562">MLKLNNIEIEADGKKIFYDYSATNSFTKKHFNVKQPFYAKYGVSIKNVPKSILVIPFLSNVMPIAWFAGFNIEIQEVDEDFFNALNLVKIEFQKQFPDYQLKGDLIAKKLIKNEIEGHTSAMLFSGGVDAYATYIRVFNKTPDLVTILGADIEIKDEQQWVSFTKFIESESLLENNQKEYIETNVREFYTYQVELLLKDIGWWGKVQHGLSLIGVLAPLSYIKGYGNIYIASSYTKDIDIAWGSTPLSDEKISWAGIKVFHDGYELKRQDKVDLISQFSIENKSKFKLRVCYSELRTQFNCGKCEKCYRTILGLILNGENPNNYGFNVNESLYENMFKLLEQGTASKGMQYFWFELMEKAKSSTSFFVFKNKEVEKKQIDKIRSGELHKLLDKKANNPKRLIYRVKFVLRNRLSTIYTLYKKIRYS</sequence>
<gene>
    <name evidence="1" type="ORF">ACFFU9_12770</name>
</gene>
<evidence type="ECO:0000313" key="1">
    <source>
        <dbReference type="EMBL" id="MFB9057614.1"/>
    </source>
</evidence>
<evidence type="ECO:0008006" key="3">
    <source>
        <dbReference type="Google" id="ProtNLM"/>
    </source>
</evidence>
<dbReference type="RefSeq" id="WP_379861855.1">
    <property type="nucleotide sequence ID" value="NZ_JBHMFC010000081.1"/>
</dbReference>
<comment type="caution">
    <text evidence="1">The sequence shown here is derived from an EMBL/GenBank/DDBJ whole genome shotgun (WGS) entry which is preliminary data.</text>
</comment>
<reference evidence="1 2" key="1">
    <citation type="submission" date="2024-09" db="EMBL/GenBank/DDBJ databases">
        <authorList>
            <person name="Sun Q."/>
            <person name="Mori K."/>
        </authorList>
    </citation>
    <scope>NUCLEOTIDE SEQUENCE [LARGE SCALE GENOMIC DNA]</scope>
    <source>
        <strain evidence="1 2">CECT 8622</strain>
    </source>
</reference>
<protein>
    <recommendedName>
        <fullName evidence="3">7-cyano-7-deazaguanine synthase in queuosine biosynthesis</fullName>
    </recommendedName>
</protein>
<dbReference type="EMBL" id="JBHMFC010000081">
    <property type="protein sequence ID" value="MFB9057614.1"/>
    <property type="molecule type" value="Genomic_DNA"/>
</dbReference>